<evidence type="ECO:0000313" key="2">
    <source>
        <dbReference type="EMBL" id="ORO45149.1"/>
    </source>
</evidence>
<keyword evidence="1" id="KW-0812">Transmembrane</keyword>
<keyword evidence="1" id="KW-1133">Transmembrane helix</keyword>
<evidence type="ECO:0000313" key="3">
    <source>
        <dbReference type="Proteomes" id="UP000193633"/>
    </source>
</evidence>
<keyword evidence="1" id="KW-0472">Membrane</keyword>
<reference evidence="2 3" key="1">
    <citation type="journal article" date="2016" name="Eur. J. Clin. Microbiol. Infect. Dis.">
        <title>Whole genome sequencing as a tool for phylogenetic analysis of clinical strains of Mitis group streptococci.</title>
        <authorList>
            <person name="Rasmussen L.H."/>
            <person name="Dargis R."/>
            <person name="Hojholt K."/>
            <person name="Christensen J.J."/>
            <person name="Skovgaard O."/>
            <person name="Justesen U.S."/>
            <person name="Rosenvinge F.S."/>
            <person name="Moser C."/>
            <person name="Lukjancenko O."/>
            <person name="Rasmussen S."/>
            <person name="Nielsen X.C."/>
        </authorList>
    </citation>
    <scope>NUCLEOTIDE SEQUENCE [LARGE SCALE GENOMIC DNA]</scope>
    <source>
        <strain evidence="2 3">OD_339823_10</strain>
    </source>
</reference>
<feature type="transmembrane region" description="Helical" evidence="1">
    <location>
        <begin position="7"/>
        <end position="35"/>
    </location>
</feature>
<dbReference type="RefSeq" id="WP_158085817.1">
    <property type="nucleotide sequence ID" value="NZ_NCUD01000003.1"/>
</dbReference>
<sequence>MFELFEVVFYTLIQVIRASWLNTFLFLGVAGYYLFKLFQPYFLRQYQRLLKSKSFLQQIFKRGWKGRKAIDWEQVWKQSARGLFKWVKLLIPKIIALVSLILWNILFRIVYMIPFVKQERKRFDKEMKPILYFKSYRSFVYMGLGFSFIAFILTNYLVTVLRATIRFLYFSIWSFKDASKAVNFDLNSLLFQSLLNVKVFWIAPILAFPLFLMGLVLAWKSAWINFEQFRDYNHNEEGDDRFVTVDEIRRQYKKIPNKALTYPGEGGAPVFHELTHDLAGQTLRTQMLWQNKTISRYVTNAERILGMQSFPSGYYYIEDKPTNLLGIGMTRSGKGEGQITTAIDINSRAELQPSLVLGDPKGEHYQASYKMMRQRGYEVDVLSFQNMDWSMSYNPLALAIAAAKKGYYEKTQTYVNAVAESIYPKQKGGEKGNAEYFRKSSISLFNALT</sequence>
<feature type="non-terminal residue" evidence="2">
    <location>
        <position position="449"/>
    </location>
</feature>
<gene>
    <name evidence="2" type="ORF">B7728_00210</name>
</gene>
<feature type="transmembrane region" description="Helical" evidence="1">
    <location>
        <begin position="199"/>
        <end position="219"/>
    </location>
</feature>
<dbReference type="InterPro" id="IPR003688">
    <property type="entry name" value="TraG/VirD4"/>
</dbReference>
<name>A0A1X1GE73_STROR</name>
<feature type="transmembrane region" description="Helical" evidence="1">
    <location>
        <begin position="138"/>
        <end position="158"/>
    </location>
</feature>
<proteinExistence type="predicted"/>
<accession>A0A1X1GE73</accession>
<organism evidence="2 3">
    <name type="scientific">Streptococcus oralis subsp. tigurinus</name>
    <dbReference type="NCBI Taxonomy" id="1077464"/>
    <lineage>
        <taxon>Bacteria</taxon>
        <taxon>Bacillati</taxon>
        <taxon>Bacillota</taxon>
        <taxon>Bacilli</taxon>
        <taxon>Lactobacillales</taxon>
        <taxon>Streptococcaceae</taxon>
        <taxon>Streptococcus</taxon>
    </lineage>
</organism>
<dbReference type="Pfam" id="PF02534">
    <property type="entry name" value="T4SS-DNA_transf"/>
    <property type="match status" value="1"/>
</dbReference>
<dbReference type="EMBL" id="NCUD01000003">
    <property type="protein sequence ID" value="ORO45149.1"/>
    <property type="molecule type" value="Genomic_DNA"/>
</dbReference>
<feature type="transmembrane region" description="Helical" evidence="1">
    <location>
        <begin position="94"/>
        <end position="117"/>
    </location>
</feature>
<dbReference type="AlphaFoldDB" id="A0A1X1GE73"/>
<evidence type="ECO:0000256" key="1">
    <source>
        <dbReference type="SAM" id="Phobius"/>
    </source>
</evidence>
<protein>
    <submittedName>
        <fullName evidence="2">Conjugal transfer protein TraG</fullName>
    </submittedName>
</protein>
<dbReference type="Proteomes" id="UP000193633">
    <property type="component" value="Unassembled WGS sequence"/>
</dbReference>
<comment type="caution">
    <text evidence="2">The sequence shown here is derived from an EMBL/GenBank/DDBJ whole genome shotgun (WGS) entry which is preliminary data.</text>
</comment>
<dbReference type="GO" id="GO:0016020">
    <property type="term" value="C:membrane"/>
    <property type="evidence" value="ECO:0007669"/>
    <property type="project" value="InterPro"/>
</dbReference>